<dbReference type="KEGG" id="cmah:C1I91_06415"/>
<dbReference type="Gene3D" id="3.90.1200.10">
    <property type="match status" value="1"/>
</dbReference>
<sequence>MNIDEIKASIKENYGLDVIECKKIKNIYRIKAKHGEYCLKIIKYQYPHFYFILSVILYLQKQGFSKVPEIIDTVTGEKYIKLEGLYAYLTPWVISRESNYDNPIDLMRAAEKLSELHVCSEGFTLNKDMKPRIGWFTWINVFETRINEIMDFKKRIGQKAYNSEFDKLYLSLIKEEVKRALASIEHLKESNYVTVMEKEVLRRGFCHHDYAHHNVLVDSNNEISIIDFDYCILDTHLHDLSSLMIRAMKDGKWELDKAAFIIEAYEANKKILEEEIPIMAAFIEFPQQFWQIGLQYYWEQQPWEEDFFIKKLMKYSEDRAERQEFVNQFRASL</sequence>
<evidence type="ECO:0000313" key="2">
    <source>
        <dbReference type="EMBL" id="QAA31302.1"/>
    </source>
</evidence>
<gene>
    <name evidence="2" type="ORF">C1I91_06415</name>
</gene>
<dbReference type="InterPro" id="IPR002575">
    <property type="entry name" value="Aminoglycoside_PTrfase"/>
</dbReference>
<reference evidence="2 3" key="1">
    <citation type="submission" date="2018-01" db="EMBL/GenBank/DDBJ databases">
        <title>Genome Sequencing and Assembly of Anaerobacter polyendosporus strain CT4.</title>
        <authorList>
            <person name="Tachaapaikoon C."/>
            <person name="Sutheeworapong S."/>
            <person name="Jenjaroenpun P."/>
            <person name="Wongsurawat T."/>
            <person name="Nookeaw I."/>
            <person name="Cheawchanlertfa P."/>
            <person name="Kosugi A."/>
            <person name="Cheevadhanarak S."/>
            <person name="Ratanakhanokchai K."/>
        </authorList>
    </citation>
    <scope>NUCLEOTIDE SEQUENCE [LARGE SCALE GENOMIC DNA]</scope>
    <source>
        <strain evidence="2 3">CT4</strain>
    </source>
</reference>
<feature type="domain" description="Aminoglycoside phosphotransferase" evidence="1">
    <location>
        <begin position="28"/>
        <end position="246"/>
    </location>
</feature>
<dbReference type="Pfam" id="PF01636">
    <property type="entry name" value="APH"/>
    <property type="match status" value="1"/>
</dbReference>
<dbReference type="EMBL" id="CP025746">
    <property type="protein sequence ID" value="QAA31302.1"/>
    <property type="molecule type" value="Genomic_DNA"/>
</dbReference>
<dbReference type="RefSeq" id="WP_128212111.1">
    <property type="nucleotide sequence ID" value="NZ_CP025746.1"/>
</dbReference>
<dbReference type="GO" id="GO:0042601">
    <property type="term" value="C:endospore-forming forespore"/>
    <property type="evidence" value="ECO:0007669"/>
    <property type="project" value="TreeGrafter"/>
</dbReference>
<dbReference type="InterPro" id="IPR014255">
    <property type="entry name" value="Spore_coat_CotS"/>
</dbReference>
<dbReference type="AlphaFoldDB" id="A0A410DQH5"/>
<dbReference type="InterPro" id="IPR047175">
    <property type="entry name" value="CotS-like"/>
</dbReference>
<dbReference type="SUPFAM" id="SSF56112">
    <property type="entry name" value="Protein kinase-like (PK-like)"/>
    <property type="match status" value="1"/>
</dbReference>
<dbReference type="NCBIfam" id="TIGR02906">
    <property type="entry name" value="spore_CotS"/>
    <property type="match status" value="1"/>
</dbReference>
<dbReference type="OrthoDB" id="9771902at2"/>
<accession>A0A410DQH5</accession>
<keyword evidence="2" id="KW-0946">Virion</keyword>
<proteinExistence type="predicted"/>
<name>A0A410DQH5_9CLOT</name>
<dbReference type="Gene3D" id="3.30.200.20">
    <property type="entry name" value="Phosphorylase Kinase, domain 1"/>
    <property type="match status" value="1"/>
</dbReference>
<dbReference type="InterPro" id="IPR011009">
    <property type="entry name" value="Kinase-like_dom_sf"/>
</dbReference>
<organism evidence="2 3">
    <name type="scientific">Clostridium manihotivorum</name>
    <dbReference type="NCBI Taxonomy" id="2320868"/>
    <lineage>
        <taxon>Bacteria</taxon>
        <taxon>Bacillati</taxon>
        <taxon>Bacillota</taxon>
        <taxon>Clostridia</taxon>
        <taxon>Eubacteriales</taxon>
        <taxon>Clostridiaceae</taxon>
        <taxon>Clostridium</taxon>
    </lineage>
</organism>
<evidence type="ECO:0000313" key="3">
    <source>
        <dbReference type="Proteomes" id="UP000286268"/>
    </source>
</evidence>
<evidence type="ECO:0000259" key="1">
    <source>
        <dbReference type="Pfam" id="PF01636"/>
    </source>
</evidence>
<keyword evidence="2" id="KW-0167">Capsid protein</keyword>
<dbReference type="PANTHER" id="PTHR39179">
    <property type="entry name" value="SPORE COAT PROTEIN I"/>
    <property type="match status" value="1"/>
</dbReference>
<protein>
    <submittedName>
        <fullName evidence="2">CotS family spore coat protein</fullName>
    </submittedName>
</protein>
<dbReference type="PANTHER" id="PTHR39179:SF1">
    <property type="entry name" value="SPORE COAT PROTEIN I"/>
    <property type="match status" value="1"/>
</dbReference>
<dbReference type="Proteomes" id="UP000286268">
    <property type="component" value="Chromosome"/>
</dbReference>
<keyword evidence="3" id="KW-1185">Reference proteome</keyword>